<sequence length="46" mass="5455">MFENSEWALKFAEYLDIGMMYSRDKEYHISVEIFKAIFDSIGNGEE</sequence>
<gene>
    <name evidence="1" type="ORF">H7E68_09020</name>
</gene>
<dbReference type="RefSeq" id="WP_185164337.1">
    <property type="nucleotide sequence ID" value="NZ_JACKWY010000004.1"/>
</dbReference>
<dbReference type="Proteomes" id="UP000585258">
    <property type="component" value="Unassembled WGS sequence"/>
</dbReference>
<name>A0A7X0VRR0_9CLOT</name>
<evidence type="ECO:0000313" key="2">
    <source>
        <dbReference type="Proteomes" id="UP000585258"/>
    </source>
</evidence>
<evidence type="ECO:0000313" key="1">
    <source>
        <dbReference type="EMBL" id="MBB6714870.1"/>
    </source>
</evidence>
<dbReference type="AlphaFoldDB" id="A0A7X0VRR0"/>
<proteinExistence type="predicted"/>
<dbReference type="EMBL" id="JACKWY010000004">
    <property type="protein sequence ID" value="MBB6714870.1"/>
    <property type="molecule type" value="Genomic_DNA"/>
</dbReference>
<comment type="caution">
    <text evidence="1">The sequence shown here is derived from an EMBL/GenBank/DDBJ whole genome shotgun (WGS) entry which is preliminary data.</text>
</comment>
<accession>A0A7X0VRR0</accession>
<organism evidence="1 2">
    <name type="scientific">Clostridium gasigenes</name>
    <dbReference type="NCBI Taxonomy" id="94869"/>
    <lineage>
        <taxon>Bacteria</taxon>
        <taxon>Bacillati</taxon>
        <taxon>Bacillota</taxon>
        <taxon>Clostridia</taxon>
        <taxon>Eubacteriales</taxon>
        <taxon>Clostridiaceae</taxon>
        <taxon>Clostridium</taxon>
    </lineage>
</organism>
<protein>
    <submittedName>
        <fullName evidence="1">Uncharacterized protein</fullName>
    </submittedName>
</protein>
<reference evidence="1 2" key="1">
    <citation type="submission" date="2020-08" db="EMBL/GenBank/DDBJ databases">
        <title>Clostridia isolated from Swiss meat.</title>
        <authorList>
            <person name="Wambui J."/>
            <person name="Stevens M.J.A."/>
            <person name="Stephan R."/>
        </authorList>
    </citation>
    <scope>NUCLEOTIDE SEQUENCE [LARGE SCALE GENOMIC DNA]</scope>
    <source>
        <strain evidence="1 2">CM001</strain>
    </source>
</reference>